<feature type="region of interest" description="Disordered" evidence="10">
    <location>
        <begin position="719"/>
        <end position="744"/>
    </location>
</feature>
<proteinExistence type="inferred from homology"/>
<evidence type="ECO:0000256" key="5">
    <source>
        <dbReference type="ARBA" id="ARBA00022723"/>
    </source>
</evidence>
<evidence type="ECO:0000256" key="10">
    <source>
        <dbReference type="SAM" id="MobiDB-lite"/>
    </source>
</evidence>
<dbReference type="HOGENOM" id="CLU_010245_2_0_1"/>
<evidence type="ECO:0000256" key="6">
    <source>
        <dbReference type="ARBA" id="ARBA00022741"/>
    </source>
</evidence>
<feature type="compositionally biased region" description="Acidic residues" evidence="10">
    <location>
        <begin position="722"/>
        <end position="734"/>
    </location>
</feature>
<evidence type="ECO:0000313" key="11">
    <source>
        <dbReference type="EMBL" id="KDQ19266.1"/>
    </source>
</evidence>
<feature type="compositionally biased region" description="Low complexity" evidence="10">
    <location>
        <begin position="111"/>
        <end position="121"/>
    </location>
</feature>
<keyword evidence="3" id="KW-0808">Transferase</keyword>
<dbReference type="GO" id="GO:0005739">
    <property type="term" value="C:mitochondrion"/>
    <property type="evidence" value="ECO:0007669"/>
    <property type="project" value="TreeGrafter"/>
</dbReference>
<dbReference type="STRING" id="930990.A0A067N664"/>
<dbReference type="GO" id="GO:0046872">
    <property type="term" value="F:metal ion binding"/>
    <property type="evidence" value="ECO:0007669"/>
    <property type="project" value="UniProtKB-KW"/>
</dbReference>
<dbReference type="PANTHER" id="PTHR32057:SF14">
    <property type="entry name" value="PROTEIN ADENYLYLTRANSFERASE SELO, MITOCHONDRIAL"/>
    <property type="match status" value="1"/>
</dbReference>
<name>A0A067N664_BOTB1</name>
<dbReference type="GO" id="GO:0005524">
    <property type="term" value="F:ATP binding"/>
    <property type="evidence" value="ECO:0007669"/>
    <property type="project" value="UniProtKB-KW"/>
</dbReference>
<dbReference type="AlphaFoldDB" id="A0A067N664"/>
<dbReference type="Pfam" id="PF02696">
    <property type="entry name" value="SelO"/>
    <property type="match status" value="1"/>
</dbReference>
<dbReference type="FunCoup" id="A0A067N664">
    <property type="interactions" value="63"/>
</dbReference>
<dbReference type="OrthoDB" id="10254721at2759"/>
<dbReference type="InParanoid" id="A0A067N664"/>
<reference evidence="12" key="1">
    <citation type="journal article" date="2014" name="Proc. Natl. Acad. Sci. U.S.A.">
        <title>Extensive sampling of basidiomycete genomes demonstrates inadequacy of the white-rot/brown-rot paradigm for wood decay fungi.</title>
        <authorList>
            <person name="Riley R."/>
            <person name="Salamov A.A."/>
            <person name="Brown D.W."/>
            <person name="Nagy L.G."/>
            <person name="Floudas D."/>
            <person name="Held B.W."/>
            <person name="Levasseur A."/>
            <person name="Lombard V."/>
            <person name="Morin E."/>
            <person name="Otillar R."/>
            <person name="Lindquist E.A."/>
            <person name="Sun H."/>
            <person name="LaButti K.M."/>
            <person name="Schmutz J."/>
            <person name="Jabbour D."/>
            <person name="Luo H."/>
            <person name="Baker S.E."/>
            <person name="Pisabarro A.G."/>
            <person name="Walton J.D."/>
            <person name="Blanchette R.A."/>
            <person name="Henrissat B."/>
            <person name="Martin F."/>
            <person name="Cullen D."/>
            <person name="Hibbett D.S."/>
            <person name="Grigoriev I.V."/>
        </authorList>
    </citation>
    <scope>NUCLEOTIDE SEQUENCE [LARGE SCALE GENOMIC DNA]</scope>
    <source>
        <strain evidence="12">FD-172 SS1</strain>
    </source>
</reference>
<comment type="cofactor">
    <cofactor evidence="1">
        <name>Mg(2+)</name>
        <dbReference type="ChEBI" id="CHEBI:18420"/>
    </cofactor>
</comment>
<dbReference type="PANTHER" id="PTHR32057">
    <property type="entry name" value="PROTEIN ADENYLYLTRANSFERASE SELO, MITOCHONDRIAL"/>
    <property type="match status" value="1"/>
</dbReference>
<keyword evidence="5" id="KW-0479">Metal-binding</keyword>
<evidence type="ECO:0000256" key="1">
    <source>
        <dbReference type="ARBA" id="ARBA00001946"/>
    </source>
</evidence>
<dbReference type="GO" id="GO:0070733">
    <property type="term" value="F:AMPylase activity"/>
    <property type="evidence" value="ECO:0007669"/>
    <property type="project" value="TreeGrafter"/>
</dbReference>
<organism evidence="11 12">
    <name type="scientific">Botryobasidium botryosum (strain FD-172 SS1)</name>
    <dbReference type="NCBI Taxonomy" id="930990"/>
    <lineage>
        <taxon>Eukaryota</taxon>
        <taxon>Fungi</taxon>
        <taxon>Dikarya</taxon>
        <taxon>Basidiomycota</taxon>
        <taxon>Agaricomycotina</taxon>
        <taxon>Agaricomycetes</taxon>
        <taxon>Cantharellales</taxon>
        <taxon>Botryobasidiaceae</taxon>
        <taxon>Botryobasidium</taxon>
    </lineage>
</organism>
<evidence type="ECO:0000256" key="9">
    <source>
        <dbReference type="ARBA" id="ARBA00031547"/>
    </source>
</evidence>
<dbReference type="InterPro" id="IPR003846">
    <property type="entry name" value="SelO"/>
</dbReference>
<sequence length="760" mass="84799">MLTKPRELYPIASLPLPRSARILTHNLSPDPAQPSPYTLWITLQTRPSSQRRSRLVRSPAHFSYLTPFPSPFPYRVPPPPESDSPPDGQYIENWLASQEAIEDQPLAGPRHPTSSSPSHSSIKLKKYSAPERNIPRELLAISPLCLQDCFPNLDVGDAFKHMGPARLVSSSNPQNLDLLEAQQGNTPEEEAVAAREELVDVLSGHSVLMYIPDDGGEDNIKNTDGYAPWSLRYSGHQFGNWAGQLGDGRAISILETPHPSDPSLTYEIQLKGAGRTPFSRFADGLAVLRSSVREFLGSEAIHALGIPTTRALSLISLPKLPVVREKLEAASVVSRVAPSFLRIGCFETFNPPETTFYLGGPVALPEPEQDMEGMRVLGEWVSQKVLNLDLGSTTDGAPESWGKKLVWEIARRNAKMVAGWQAYGFMHGVMNTDNISVLGLTIDYGPYAFMDVYNYGHICNHSDEEGRYAFRFQPTMIIYALRSLLRALSPLIGAEMELGHAVGPNWAGDASKEKLSDWSKEALKLAQDLEAEIQGVFQAEYHVLMRKRLALKKAEPADGKLIQGLLEILQNQELDFHSTFRTLTTFRPDIISGSDSSSDTHTDDRLEKFLGKLVPTSTSTLRTSRREEDAKEWIAWLERYAARIDGEKGEWDLGGANRHGNGDGDAWLHRRELAGKDANPRFVLRQWVLEEVIKLLEDDMPRGREVLLKILHMASDPFEPWGAEDDARPDDELEPETREERRFCGMGEQKMLGFQCSCSS</sequence>
<gene>
    <name evidence="11" type="ORF">BOTBODRAFT_27846</name>
</gene>
<dbReference type="Proteomes" id="UP000027195">
    <property type="component" value="Unassembled WGS sequence"/>
</dbReference>
<evidence type="ECO:0000256" key="8">
    <source>
        <dbReference type="ARBA" id="ARBA00022842"/>
    </source>
</evidence>
<comment type="similarity">
    <text evidence="2">Belongs to the SELO family.</text>
</comment>
<accession>A0A067N664</accession>
<evidence type="ECO:0000256" key="4">
    <source>
        <dbReference type="ARBA" id="ARBA00022695"/>
    </source>
</evidence>
<protein>
    <recommendedName>
        <fullName evidence="9">Selenoprotein O</fullName>
    </recommendedName>
</protein>
<keyword evidence="12" id="KW-1185">Reference proteome</keyword>
<evidence type="ECO:0000256" key="7">
    <source>
        <dbReference type="ARBA" id="ARBA00022840"/>
    </source>
</evidence>
<keyword evidence="4" id="KW-0548">Nucleotidyltransferase</keyword>
<keyword evidence="7" id="KW-0067">ATP-binding</keyword>
<evidence type="ECO:0000313" key="12">
    <source>
        <dbReference type="Proteomes" id="UP000027195"/>
    </source>
</evidence>
<feature type="region of interest" description="Disordered" evidence="10">
    <location>
        <begin position="105"/>
        <end position="124"/>
    </location>
</feature>
<keyword evidence="6" id="KW-0547">Nucleotide-binding</keyword>
<dbReference type="EMBL" id="KL198019">
    <property type="protein sequence ID" value="KDQ19266.1"/>
    <property type="molecule type" value="Genomic_DNA"/>
</dbReference>
<evidence type="ECO:0000256" key="2">
    <source>
        <dbReference type="ARBA" id="ARBA00009747"/>
    </source>
</evidence>
<keyword evidence="8" id="KW-0460">Magnesium</keyword>
<evidence type="ECO:0000256" key="3">
    <source>
        <dbReference type="ARBA" id="ARBA00022679"/>
    </source>
</evidence>